<keyword evidence="2 3" id="KW-0496">Mitochondrion</keyword>
<organism evidence="2">
    <name type="scientific">Salvia splendens</name>
    <name type="common">Scarlet sage</name>
    <dbReference type="NCBI Taxonomy" id="180675"/>
    <lineage>
        <taxon>Eukaryota</taxon>
        <taxon>Viridiplantae</taxon>
        <taxon>Streptophyta</taxon>
        <taxon>Embryophyta</taxon>
        <taxon>Tracheophyta</taxon>
        <taxon>Spermatophyta</taxon>
        <taxon>Magnoliopsida</taxon>
        <taxon>eudicotyledons</taxon>
        <taxon>Gunneridae</taxon>
        <taxon>Pentapetalae</taxon>
        <taxon>asterids</taxon>
        <taxon>lamiids</taxon>
        <taxon>Lamiales</taxon>
        <taxon>Lamiaceae</taxon>
        <taxon>Nepetoideae</taxon>
        <taxon>Mentheae</taxon>
        <taxon>Salviinae</taxon>
        <taxon>Salvia</taxon>
        <taxon>Salvia subgen. Calosphace</taxon>
        <taxon>core Calosphace</taxon>
    </lineage>
</organism>
<dbReference type="AlphaFoldDB" id="A0A8X8YXA9"/>
<reference evidence="2" key="2">
    <citation type="submission" date="2020-08" db="EMBL/GenBank/DDBJ databases">
        <title>Plant Genome Project.</title>
        <authorList>
            <person name="Zhang R.-G."/>
        </authorList>
    </citation>
    <scope>NUCLEOTIDE SEQUENCE</scope>
    <source>
        <strain evidence="2">Huo1</strain>
        <tissue evidence="2">Leaf</tissue>
    </source>
</reference>
<sequence length="186" mass="20966">MAGAILASSLHYFYAVEDYHASLMKNWLALATLRSKLKIPKSHSPRQQMSRVKVKKAQARARRPAGSVQIQSPSKPGCPITLTGAFRDNISRFLQECAGLEDYDLEGMPIWRTFLVYESKGTVLPLYTVEENVEHSDRPFCDYCRCVVEDMSKKQKMDLRLLYGVAYGHSWFVVNGGIDSAMVALV</sequence>
<keyword evidence="3" id="KW-1185">Reference proteome</keyword>
<proteinExistence type="predicted"/>
<name>A0A8X8YXA9_SALSN</name>
<dbReference type="EMBL" id="PNBA02000024">
    <property type="protein sequence ID" value="KAG6384672.1"/>
    <property type="molecule type" value="Genomic_DNA"/>
</dbReference>
<dbReference type="EMBL" id="PNBA02000359">
    <property type="protein sequence ID" value="KAG6383909.1"/>
    <property type="molecule type" value="Genomic_DNA"/>
</dbReference>
<evidence type="ECO:0000313" key="3">
    <source>
        <dbReference type="Proteomes" id="UP000298416"/>
    </source>
</evidence>
<reference evidence="2" key="1">
    <citation type="submission" date="2018-01" db="EMBL/GenBank/DDBJ databases">
        <authorList>
            <person name="Mao J.F."/>
        </authorList>
    </citation>
    <scope>NUCLEOTIDE SEQUENCE</scope>
    <source>
        <strain evidence="2">Huo1</strain>
        <tissue evidence="2">Leaf</tissue>
    </source>
</reference>
<evidence type="ECO:0000313" key="1">
    <source>
        <dbReference type="EMBL" id="KAG6383909.1"/>
    </source>
</evidence>
<dbReference type="Proteomes" id="UP000298416">
    <property type="component" value="Unassembled WGS sequence"/>
</dbReference>
<accession>A0A8X8YXA9</accession>
<comment type="caution">
    <text evidence="2">The sequence shown here is derived from an EMBL/GenBank/DDBJ whole genome shotgun (WGS) entry which is preliminary data.</text>
</comment>
<gene>
    <name evidence="2" type="ORF">SASPL_155526</name>
    <name evidence="1" type="ORF">SASPL_156333</name>
</gene>
<dbReference type="PANTHER" id="PTHR46201:SF9">
    <property type="entry name" value="PHD FINGER PROTEIN MALE MEIOCYTE DEATH 1"/>
    <property type="match status" value="1"/>
</dbReference>
<geneLocation type="mitochondrion" evidence="2"/>
<evidence type="ECO:0000313" key="2">
    <source>
        <dbReference type="EMBL" id="KAG6384672.1"/>
    </source>
</evidence>
<protein>
    <submittedName>
        <fullName evidence="2">Uncharacterized protein</fullName>
    </submittedName>
</protein>
<dbReference type="PANTHER" id="PTHR46201">
    <property type="entry name" value="PHD FINGER PROTEIN MALE MEIOCYTE DEATH 1-RELATED"/>
    <property type="match status" value="1"/>
</dbReference>